<dbReference type="OrthoDB" id="1933081at2759"/>
<comment type="subunit">
    <text evidence="3">Part of the Tic complex.</text>
</comment>
<evidence type="ECO:0000256" key="3">
    <source>
        <dbReference type="ARBA" id="ARBA00011510"/>
    </source>
</evidence>
<reference evidence="9 10" key="1">
    <citation type="submission" date="2019-12" db="EMBL/GenBank/DDBJ databases">
        <authorList>
            <person name="Alioto T."/>
            <person name="Alioto T."/>
            <person name="Gomez Garrido J."/>
        </authorList>
    </citation>
    <scope>NUCLEOTIDE SEQUENCE [LARGE SCALE GENOMIC DNA]</scope>
</reference>
<dbReference type="EMBL" id="CACTIH010005538">
    <property type="protein sequence ID" value="CAA2996949.1"/>
    <property type="molecule type" value="Genomic_DNA"/>
</dbReference>
<evidence type="ECO:0000256" key="4">
    <source>
        <dbReference type="ARBA" id="ARBA00016640"/>
    </source>
</evidence>
<dbReference type="Proteomes" id="UP000594638">
    <property type="component" value="Unassembled WGS sequence"/>
</dbReference>
<organism evidence="9 10">
    <name type="scientific">Olea europaea subsp. europaea</name>
    <dbReference type="NCBI Taxonomy" id="158383"/>
    <lineage>
        <taxon>Eukaryota</taxon>
        <taxon>Viridiplantae</taxon>
        <taxon>Streptophyta</taxon>
        <taxon>Embryophyta</taxon>
        <taxon>Tracheophyta</taxon>
        <taxon>Spermatophyta</taxon>
        <taxon>Magnoliopsida</taxon>
        <taxon>eudicotyledons</taxon>
        <taxon>Gunneridae</taxon>
        <taxon>Pentapetalae</taxon>
        <taxon>asterids</taxon>
        <taxon>lamiids</taxon>
        <taxon>Lamiales</taxon>
        <taxon>Oleaceae</taxon>
        <taxon>Oleeae</taxon>
        <taxon>Olea</taxon>
    </lineage>
</organism>
<keyword evidence="10" id="KW-1185">Reference proteome</keyword>
<evidence type="ECO:0000256" key="1">
    <source>
        <dbReference type="ARBA" id="ARBA00004446"/>
    </source>
</evidence>
<protein>
    <recommendedName>
        <fullName evidence="4">Protein TIC 214</fullName>
    </recommendedName>
    <alternativeName>
        <fullName evidence="8">Translocon at the inner envelope membrane of chloroplasts 214</fullName>
    </alternativeName>
</protein>
<name>A0A8S0SXH6_OLEEU</name>
<dbReference type="InterPro" id="IPR008896">
    <property type="entry name" value="TIC214"/>
</dbReference>
<evidence type="ECO:0000256" key="6">
    <source>
        <dbReference type="ARBA" id="ARBA00022927"/>
    </source>
</evidence>
<keyword evidence="5" id="KW-0812">Transmembrane</keyword>
<keyword evidence="6" id="KW-0653">Protein transport</keyword>
<comment type="subcellular location">
    <subcellularLocation>
        <location evidence="1">Plastid membrane</location>
        <topology evidence="1">Multi-pass membrane protein</topology>
    </subcellularLocation>
</comment>
<dbReference type="GO" id="GO:0042170">
    <property type="term" value="C:plastid membrane"/>
    <property type="evidence" value="ECO:0007669"/>
    <property type="project" value="UniProtKB-SubCell"/>
</dbReference>
<dbReference type="GO" id="GO:0015031">
    <property type="term" value="P:protein transport"/>
    <property type="evidence" value="ECO:0007669"/>
    <property type="project" value="UniProtKB-KW"/>
</dbReference>
<evidence type="ECO:0000256" key="5">
    <source>
        <dbReference type="ARBA" id="ARBA00022692"/>
    </source>
</evidence>
<evidence type="ECO:0000256" key="2">
    <source>
        <dbReference type="ARBA" id="ARBA00009956"/>
    </source>
</evidence>
<sequence>MNINENHNNSKFKILIKKSKNKDLFCFWFEKPLVTLLFDSNRWNRPFQYIKYNQFENDVRNEMSQYFFDKCQSAGKERISFTYPPSLSIFWEMIKRMIYLPTLEKFSSNELFNHWVYTNKEKS</sequence>
<keyword evidence="6" id="KW-0813">Transport</keyword>
<evidence type="ECO:0000313" key="10">
    <source>
        <dbReference type="Proteomes" id="UP000594638"/>
    </source>
</evidence>
<proteinExistence type="inferred from homology"/>
<dbReference type="AlphaFoldDB" id="A0A8S0SXH6"/>
<keyword evidence="7" id="KW-0472">Membrane</keyword>
<dbReference type="Pfam" id="PF05758">
    <property type="entry name" value="Ycf1"/>
    <property type="match status" value="1"/>
</dbReference>
<dbReference type="Gramene" id="OE9A083214T1">
    <property type="protein sequence ID" value="OE9A083214C1"/>
    <property type="gene ID" value="OE9A083214"/>
</dbReference>
<evidence type="ECO:0000256" key="7">
    <source>
        <dbReference type="ARBA" id="ARBA00022989"/>
    </source>
</evidence>
<evidence type="ECO:0000256" key="8">
    <source>
        <dbReference type="ARBA" id="ARBA00029978"/>
    </source>
</evidence>
<feature type="non-terminal residue" evidence="9">
    <location>
        <position position="123"/>
    </location>
</feature>
<comment type="caution">
    <text evidence="9">The sequence shown here is derived from an EMBL/GenBank/DDBJ whole genome shotgun (WGS) entry which is preliminary data.</text>
</comment>
<keyword evidence="7" id="KW-1133">Transmembrane helix</keyword>
<comment type="similarity">
    <text evidence="2">Belongs to the TIC214 family.</text>
</comment>
<accession>A0A8S0SXH6</accession>
<gene>
    <name evidence="9" type="ORF">OLEA9_A083214</name>
</gene>
<evidence type="ECO:0000313" key="9">
    <source>
        <dbReference type="EMBL" id="CAA2996949.1"/>
    </source>
</evidence>